<dbReference type="Pfam" id="PF18962">
    <property type="entry name" value="Por_Secre_tail"/>
    <property type="match status" value="1"/>
</dbReference>
<comment type="caution">
    <text evidence="2">The sequence shown here is derived from an EMBL/GenBank/DDBJ whole genome shotgun (WGS) entry which is preliminary data.</text>
</comment>
<reference evidence="2 3" key="1">
    <citation type="submission" date="2019-01" db="EMBL/GenBank/DDBJ databases">
        <title>Lacibacter sp. strain TTM-7.</title>
        <authorList>
            <person name="Chen W.-M."/>
        </authorList>
    </citation>
    <scope>NUCLEOTIDE SEQUENCE [LARGE SCALE GENOMIC DNA]</scope>
    <source>
        <strain evidence="2 3">TTM-7</strain>
    </source>
</reference>
<dbReference type="NCBIfam" id="TIGR04183">
    <property type="entry name" value="Por_Secre_tail"/>
    <property type="match status" value="1"/>
</dbReference>
<protein>
    <submittedName>
        <fullName evidence="2">DUF1501 domain-containing protein</fullName>
    </submittedName>
</protein>
<feature type="domain" description="Secretion system C-terminal sorting" evidence="1">
    <location>
        <begin position="448"/>
        <end position="519"/>
    </location>
</feature>
<evidence type="ECO:0000259" key="1">
    <source>
        <dbReference type="Pfam" id="PF18962"/>
    </source>
</evidence>
<proteinExistence type="predicted"/>
<dbReference type="RefSeq" id="WP_129131378.1">
    <property type="nucleotide sequence ID" value="NZ_SDHW01000003.1"/>
</dbReference>
<dbReference type="Pfam" id="PF07394">
    <property type="entry name" value="DUF1501"/>
    <property type="match status" value="1"/>
</dbReference>
<keyword evidence="3" id="KW-1185">Reference proteome</keyword>
<evidence type="ECO:0000313" key="3">
    <source>
        <dbReference type="Proteomes" id="UP000290204"/>
    </source>
</evidence>
<accession>A0A4Q1CIT4</accession>
<dbReference type="InterPro" id="IPR010869">
    <property type="entry name" value="DUF1501"/>
</dbReference>
<sequence>MKRRDFLQNTIPAAILPSIIDNFSIRVLGDNPVMAALLNTYVETDRVLVIIQLNGGNDGLNMVVPLDQYSNYYNARTNIAIAQNKVLTLSGTSAVGLHPSMTGLQTMYNEGKLRLVQAVGYPNPNFSHFRATDIWMSASDSDEQLYSGWGGRYLSDQYSNYPVGYPNTTMPDPLGIQIGSSASLTFQGPSVNMGISISSATNFYNLINGIEDPAPATKAGNALQYVRLVAKQSNQYATRISAVAAAVPTQGTYPSGNTLADQLKIVARLIKGGLKTRVYMVSMGGFDTHSAQTSTDTSTGTHATLMQRLSDGVKAFQDDLKGLGIEDRVIGMTFSEFGRRIKSNASTGTDHGAAAPMFVFGTKVNPGITGVNPTIPTTATVNDNIPMQYDFRSVYATILQNWFCVDNVTLQTIMLQNFQQLGLCANGNCVTTNVDDNRNAGITLISNYPNPFTSSTTISFTTKGGHTLVQIMDALGRVLTTPVDRTYSAGKYQINFDSHTLPPGVYYMRFQNGSTQQVKPMLKVR</sequence>
<dbReference type="Proteomes" id="UP000290204">
    <property type="component" value="Unassembled WGS sequence"/>
</dbReference>
<dbReference type="AlphaFoldDB" id="A0A4Q1CIT4"/>
<gene>
    <name evidence="2" type="ORF">ESA94_13230</name>
</gene>
<dbReference type="PANTHER" id="PTHR43737">
    <property type="entry name" value="BLL7424 PROTEIN"/>
    <property type="match status" value="1"/>
</dbReference>
<organism evidence="2 3">
    <name type="scientific">Lacibacter luteus</name>
    <dbReference type="NCBI Taxonomy" id="2508719"/>
    <lineage>
        <taxon>Bacteria</taxon>
        <taxon>Pseudomonadati</taxon>
        <taxon>Bacteroidota</taxon>
        <taxon>Chitinophagia</taxon>
        <taxon>Chitinophagales</taxon>
        <taxon>Chitinophagaceae</taxon>
        <taxon>Lacibacter</taxon>
    </lineage>
</organism>
<evidence type="ECO:0000313" key="2">
    <source>
        <dbReference type="EMBL" id="RXK60004.1"/>
    </source>
</evidence>
<dbReference type="PANTHER" id="PTHR43737:SF1">
    <property type="entry name" value="DUF1501 DOMAIN-CONTAINING PROTEIN"/>
    <property type="match status" value="1"/>
</dbReference>
<name>A0A4Q1CIT4_9BACT</name>
<dbReference type="OrthoDB" id="9779968at2"/>
<dbReference type="InterPro" id="IPR026444">
    <property type="entry name" value="Secre_tail"/>
</dbReference>
<dbReference type="EMBL" id="SDHW01000003">
    <property type="protein sequence ID" value="RXK60004.1"/>
    <property type="molecule type" value="Genomic_DNA"/>
</dbReference>